<keyword evidence="7" id="KW-1185">Reference proteome</keyword>
<keyword evidence="3 5" id="KW-1133">Transmembrane helix</keyword>
<gene>
    <name evidence="6" type="ORF">MIND_00858300</name>
</gene>
<reference evidence="6" key="1">
    <citation type="submission" date="2020-05" db="EMBL/GenBank/DDBJ databases">
        <title>Mycena genomes resolve the evolution of fungal bioluminescence.</title>
        <authorList>
            <person name="Tsai I.J."/>
        </authorList>
    </citation>
    <scope>NUCLEOTIDE SEQUENCE</scope>
    <source>
        <strain evidence="6">171206Taipei</strain>
    </source>
</reference>
<dbReference type="GO" id="GO:0005886">
    <property type="term" value="C:plasma membrane"/>
    <property type="evidence" value="ECO:0007669"/>
    <property type="project" value="InterPro"/>
</dbReference>
<proteinExistence type="predicted"/>
<evidence type="ECO:0000256" key="2">
    <source>
        <dbReference type="ARBA" id="ARBA00022692"/>
    </source>
</evidence>
<dbReference type="Pfam" id="PF06687">
    <property type="entry name" value="SUR7"/>
    <property type="match status" value="1"/>
</dbReference>
<dbReference type="GeneID" id="59347762"/>
<dbReference type="InterPro" id="IPR051380">
    <property type="entry name" value="pH-response_reg_palI/RIM9"/>
</dbReference>
<keyword evidence="4 5" id="KW-0472">Membrane</keyword>
<dbReference type="PANTHER" id="PTHR28013:SF3">
    <property type="entry name" value="PROTEIN DCV1-RELATED"/>
    <property type="match status" value="1"/>
</dbReference>
<evidence type="ECO:0000256" key="5">
    <source>
        <dbReference type="SAM" id="Phobius"/>
    </source>
</evidence>
<evidence type="ECO:0008006" key="8">
    <source>
        <dbReference type="Google" id="ProtNLM"/>
    </source>
</evidence>
<feature type="transmembrane region" description="Helical" evidence="5">
    <location>
        <begin position="120"/>
        <end position="144"/>
    </location>
</feature>
<comment type="caution">
    <text evidence="6">The sequence shown here is derived from an EMBL/GenBank/DDBJ whole genome shotgun (WGS) entry which is preliminary data.</text>
</comment>
<dbReference type="GO" id="GO:0035838">
    <property type="term" value="C:growing cell tip"/>
    <property type="evidence" value="ECO:0007669"/>
    <property type="project" value="TreeGrafter"/>
</dbReference>
<name>A0A8H6SHX8_9AGAR</name>
<feature type="transmembrane region" description="Helical" evidence="5">
    <location>
        <begin position="198"/>
        <end position="222"/>
    </location>
</feature>
<keyword evidence="2 5" id="KW-0812">Transmembrane</keyword>
<dbReference type="Proteomes" id="UP000636479">
    <property type="component" value="Unassembled WGS sequence"/>
</dbReference>
<dbReference type="PANTHER" id="PTHR28013">
    <property type="entry name" value="PROTEIN DCV1-RELATED"/>
    <property type="match status" value="1"/>
</dbReference>
<protein>
    <recommendedName>
        <fullName evidence="8">Pali-domain-containing protein</fullName>
    </recommendedName>
</protein>
<dbReference type="EMBL" id="JACAZF010000007">
    <property type="protein sequence ID" value="KAF7299100.1"/>
    <property type="molecule type" value="Genomic_DNA"/>
</dbReference>
<evidence type="ECO:0000313" key="7">
    <source>
        <dbReference type="Proteomes" id="UP000636479"/>
    </source>
</evidence>
<evidence type="ECO:0000256" key="1">
    <source>
        <dbReference type="ARBA" id="ARBA00004141"/>
    </source>
</evidence>
<dbReference type="InterPro" id="IPR009571">
    <property type="entry name" value="SUR7/Rim9-like_fungi"/>
</dbReference>
<feature type="transmembrane region" description="Helical" evidence="5">
    <location>
        <begin position="151"/>
        <end position="178"/>
    </location>
</feature>
<dbReference type="OrthoDB" id="3881at2759"/>
<dbReference type="RefSeq" id="XP_037218488.1">
    <property type="nucleotide sequence ID" value="XM_037365246.1"/>
</dbReference>
<dbReference type="GO" id="GO:0032153">
    <property type="term" value="C:cell division site"/>
    <property type="evidence" value="ECO:0007669"/>
    <property type="project" value="TreeGrafter"/>
</dbReference>
<sequence>MVKPHHKPLAAYRVLSYVCIGLLFLAALFSLLVGLSLSIIKPIYILRVFSTRTGQPVSSVATELRFGVWGVCASSSLRQPTFFSNFGQCFGPQIGYAIPQSIISLSGVSPEIINVVLQSLYVVLVLHLVAAGMSFLTLISSLFLASHTLSILALVLSIATALVSTVVFAIDLAVVLVAKDNISRLGTTLHFSAEWGNGPWLGLSAAILTWLAVIALSARACYCFGVRQHDKF</sequence>
<evidence type="ECO:0000256" key="4">
    <source>
        <dbReference type="ARBA" id="ARBA00023136"/>
    </source>
</evidence>
<feature type="transmembrane region" description="Helical" evidence="5">
    <location>
        <begin position="12"/>
        <end position="40"/>
    </location>
</feature>
<dbReference type="AlphaFoldDB" id="A0A8H6SHX8"/>
<comment type="subcellular location">
    <subcellularLocation>
        <location evidence="1">Membrane</location>
        <topology evidence="1">Multi-pass membrane protein</topology>
    </subcellularLocation>
</comment>
<organism evidence="6 7">
    <name type="scientific">Mycena indigotica</name>
    <dbReference type="NCBI Taxonomy" id="2126181"/>
    <lineage>
        <taxon>Eukaryota</taxon>
        <taxon>Fungi</taxon>
        <taxon>Dikarya</taxon>
        <taxon>Basidiomycota</taxon>
        <taxon>Agaricomycotina</taxon>
        <taxon>Agaricomycetes</taxon>
        <taxon>Agaricomycetidae</taxon>
        <taxon>Agaricales</taxon>
        <taxon>Marasmiineae</taxon>
        <taxon>Mycenaceae</taxon>
        <taxon>Mycena</taxon>
    </lineage>
</organism>
<evidence type="ECO:0000256" key="3">
    <source>
        <dbReference type="ARBA" id="ARBA00022989"/>
    </source>
</evidence>
<evidence type="ECO:0000313" key="6">
    <source>
        <dbReference type="EMBL" id="KAF7299100.1"/>
    </source>
</evidence>
<accession>A0A8H6SHX8</accession>